<dbReference type="InterPro" id="IPR001680">
    <property type="entry name" value="WD40_rpt"/>
</dbReference>
<dbReference type="SUPFAM" id="SSF50978">
    <property type="entry name" value="WD40 repeat-like"/>
    <property type="match status" value="1"/>
</dbReference>
<dbReference type="InterPro" id="IPR036322">
    <property type="entry name" value="WD40_repeat_dom_sf"/>
</dbReference>
<evidence type="ECO:0000256" key="8">
    <source>
        <dbReference type="SAM" id="MobiDB-lite"/>
    </source>
</evidence>
<dbReference type="OrthoDB" id="1667587at2759"/>
<organism evidence="9">
    <name type="scientific">Lepeophtheirus salmonis</name>
    <name type="common">Salmon louse</name>
    <name type="synonym">Caligus salmonis</name>
    <dbReference type="NCBI Taxonomy" id="72036"/>
    <lineage>
        <taxon>Eukaryota</taxon>
        <taxon>Metazoa</taxon>
        <taxon>Ecdysozoa</taxon>
        <taxon>Arthropoda</taxon>
        <taxon>Crustacea</taxon>
        <taxon>Multicrustacea</taxon>
        <taxon>Hexanauplia</taxon>
        <taxon>Copepoda</taxon>
        <taxon>Siphonostomatoida</taxon>
        <taxon>Caligidae</taxon>
        <taxon>Lepeophtheirus</taxon>
    </lineage>
</organism>
<feature type="region of interest" description="Disordered" evidence="8">
    <location>
        <begin position="373"/>
        <end position="405"/>
    </location>
</feature>
<proteinExistence type="inferred from homology"/>
<dbReference type="GO" id="GO:0006950">
    <property type="term" value="P:response to stress"/>
    <property type="evidence" value="ECO:0007669"/>
    <property type="project" value="UniProtKB-ARBA"/>
</dbReference>
<evidence type="ECO:0000256" key="7">
    <source>
        <dbReference type="ARBA" id="ARBA00025740"/>
    </source>
</evidence>
<name>A0A0K2SXX1_LEPSM</name>
<dbReference type="AlphaFoldDB" id="A0A0K2SXX1"/>
<evidence type="ECO:0000256" key="6">
    <source>
        <dbReference type="ARBA" id="ARBA00023136"/>
    </source>
</evidence>
<evidence type="ECO:0000256" key="3">
    <source>
        <dbReference type="ARBA" id="ARBA00022737"/>
    </source>
</evidence>
<dbReference type="OMA" id="KTMGRMI"/>
<accession>A0A0K2SXX1</accession>
<dbReference type="GO" id="GO:0012505">
    <property type="term" value="C:endomembrane system"/>
    <property type="evidence" value="ECO:0007669"/>
    <property type="project" value="UniProtKB-SubCell"/>
</dbReference>
<dbReference type="GO" id="GO:0000407">
    <property type="term" value="C:phagophore assembly site"/>
    <property type="evidence" value="ECO:0007669"/>
    <property type="project" value="UniProtKB-ARBA"/>
</dbReference>
<dbReference type="SMART" id="SM00320">
    <property type="entry name" value="WD40"/>
    <property type="match status" value="3"/>
</dbReference>
<keyword evidence="4" id="KW-0072">Autophagy</keyword>
<evidence type="ECO:0000256" key="2">
    <source>
        <dbReference type="ARBA" id="ARBA00022574"/>
    </source>
</evidence>
<dbReference type="FunFam" id="2.130.10.10:FF:000145">
    <property type="entry name" value="WD repeat domain phosphoinositide-interacting protein 2"/>
    <property type="match status" value="1"/>
</dbReference>
<evidence type="ECO:0000313" key="9">
    <source>
        <dbReference type="EMBL" id="CDW18126.1"/>
    </source>
</evidence>
<keyword evidence="2" id="KW-0853">WD repeat</keyword>
<protein>
    <submittedName>
        <fullName evidence="9">Uncharacterized protein</fullName>
    </submittedName>
</protein>
<dbReference type="Gene3D" id="2.130.10.10">
    <property type="entry name" value="YVTN repeat-like/Quinoprotein amine dehydrogenase"/>
    <property type="match status" value="1"/>
</dbReference>
<evidence type="ECO:0000256" key="4">
    <source>
        <dbReference type="ARBA" id="ARBA00023006"/>
    </source>
</evidence>
<dbReference type="InterPro" id="IPR015943">
    <property type="entry name" value="WD40/YVTN_repeat-like_dom_sf"/>
</dbReference>
<comment type="similarity">
    <text evidence="7">Belongs to the WD repeat PROPPIN family.</text>
</comment>
<dbReference type="PANTHER" id="PTHR11227">
    <property type="entry name" value="WD-REPEAT PROTEIN INTERACTING WITH PHOSPHOINOSIDES WIPI -RELATED"/>
    <property type="match status" value="1"/>
</dbReference>
<dbReference type="InterPro" id="IPR048720">
    <property type="entry name" value="PROPPIN"/>
</dbReference>
<evidence type="ECO:0000256" key="5">
    <source>
        <dbReference type="ARBA" id="ARBA00023121"/>
    </source>
</evidence>
<dbReference type="GO" id="GO:0034497">
    <property type="term" value="P:protein localization to phagophore assembly site"/>
    <property type="evidence" value="ECO:0007669"/>
    <property type="project" value="UniProtKB-ARBA"/>
</dbReference>
<dbReference type="EMBL" id="HACA01000765">
    <property type="protein sequence ID" value="CDW18126.1"/>
    <property type="molecule type" value="Transcribed_RNA"/>
</dbReference>
<dbReference type="GO" id="GO:0032266">
    <property type="term" value="F:phosphatidylinositol-3-phosphate binding"/>
    <property type="evidence" value="ECO:0007669"/>
    <property type="project" value="UniProtKB-ARBA"/>
</dbReference>
<reference evidence="9" key="1">
    <citation type="submission" date="2014-05" db="EMBL/GenBank/DDBJ databases">
        <authorList>
            <person name="Chronopoulou M."/>
        </authorList>
    </citation>
    <scope>NUCLEOTIDE SEQUENCE</scope>
    <source>
        <tissue evidence="9">Whole organism</tissue>
    </source>
</reference>
<keyword evidence="6" id="KW-0472">Membrane</keyword>
<dbReference type="Pfam" id="PF21032">
    <property type="entry name" value="PROPPIN"/>
    <property type="match status" value="1"/>
</dbReference>
<comment type="subcellular location">
    <subcellularLocation>
        <location evidence="1">Endomembrane system</location>
        <topology evidence="1">Peripheral membrane protein</topology>
    </subcellularLocation>
</comment>
<evidence type="ECO:0000256" key="1">
    <source>
        <dbReference type="ARBA" id="ARBA00004184"/>
    </source>
</evidence>
<keyword evidence="3" id="KW-0677">Repeat</keyword>
<feature type="compositionally biased region" description="Polar residues" evidence="8">
    <location>
        <begin position="389"/>
        <end position="402"/>
    </location>
</feature>
<sequence length="452" mass="49503">MTGHNESPEVSPELVFTSFNQDVTSLAVGTTSGYKLYSLNSTDTLETVYANEVEDALIAERLFSSSLVAVVSRSAPRKLKVCHFKKGNEICNYSYPSKILSVKLNRARLVVCLEEALYIHNIRDMKVLHTIRDTPSNLKGLCVLSVSSDNCYLAYPGHSTIGEMQIFDAANLSGVRTIFAHSGQLAALQFSPSGTTIASASDKGTVIRVFSVSEGTKLYELRRGLKRTAVIHSLCFSLCGMFLACSSNTETVHIFRLEQETNRETDHLGHSPPYPDSWMGYLSTVVSAGANYLPTQVTDTLLQGRAFATVHHNHYGLKNVCALAVIKKVLRLLVASQDGYLYMYGLDVNEGGDCSLIRQFRLTNEQDASIVGEGVASGSDSGTEENAPPQVTITHSEPQQSYADRLKNRSSNEMTGELAESEKFHEMEAAVQIPPKQAFFLDDDGEFPPVSS</sequence>
<keyword evidence="5" id="KW-0446">Lipid-binding</keyword>